<evidence type="ECO:0000259" key="1">
    <source>
        <dbReference type="Pfam" id="PF01863"/>
    </source>
</evidence>
<keyword evidence="2" id="KW-0645">Protease</keyword>
<gene>
    <name evidence="2" type="ORF">ELUCI_v1c03060</name>
</gene>
<dbReference type="PANTHER" id="PTHR30399:SF1">
    <property type="entry name" value="UTP PYROPHOSPHATASE"/>
    <property type="match status" value="1"/>
</dbReference>
<dbReference type="GO" id="GO:0008237">
    <property type="term" value="F:metallopeptidase activity"/>
    <property type="evidence" value="ECO:0007669"/>
    <property type="project" value="UniProtKB-KW"/>
</dbReference>
<dbReference type="InterPro" id="IPR002725">
    <property type="entry name" value="YgjP-like_metallopeptidase"/>
</dbReference>
<dbReference type="PANTHER" id="PTHR30399">
    <property type="entry name" value="UNCHARACTERIZED PROTEIN YGJP"/>
    <property type="match status" value="1"/>
</dbReference>
<dbReference type="EMBL" id="PHNE01000001">
    <property type="protein sequence ID" value="PPE06015.1"/>
    <property type="molecule type" value="Genomic_DNA"/>
</dbReference>
<dbReference type="Gene3D" id="3.30.2010.10">
    <property type="entry name" value="Metalloproteases ('zincins'), catalytic domain"/>
    <property type="match status" value="1"/>
</dbReference>
<dbReference type="GO" id="GO:0006508">
    <property type="term" value="P:proteolysis"/>
    <property type="evidence" value="ECO:0007669"/>
    <property type="project" value="UniProtKB-KW"/>
</dbReference>
<dbReference type="AlphaFoldDB" id="A0A2S5RFV5"/>
<reference evidence="2 3" key="1">
    <citation type="submission" date="2017-11" db="EMBL/GenBank/DDBJ databases">
        <title>Genome sequence of Entomoplasma lucivorax PIPN-2 (ATCC 49196).</title>
        <authorList>
            <person name="Lo W.-S."/>
            <person name="Gasparich G.E."/>
            <person name="Kuo C.-H."/>
        </authorList>
    </citation>
    <scope>NUCLEOTIDE SEQUENCE [LARGE SCALE GENOMIC DNA]</scope>
    <source>
        <strain evidence="2 3">PIPN-2</strain>
    </source>
</reference>
<keyword evidence="2" id="KW-0482">Metalloprotease</keyword>
<comment type="caution">
    <text evidence="2">The sequence shown here is derived from an EMBL/GenBank/DDBJ whole genome shotgun (WGS) entry which is preliminary data.</text>
</comment>
<evidence type="ECO:0000313" key="2">
    <source>
        <dbReference type="EMBL" id="PPE06015.1"/>
    </source>
</evidence>
<keyword evidence="2" id="KW-0378">Hydrolase</keyword>
<dbReference type="Proteomes" id="UP000237865">
    <property type="component" value="Unassembled WGS sequence"/>
</dbReference>
<dbReference type="InterPro" id="IPR053136">
    <property type="entry name" value="UTP_pyrophosphatase-like"/>
</dbReference>
<keyword evidence="3" id="KW-1185">Reference proteome</keyword>
<dbReference type="CDD" id="cd07344">
    <property type="entry name" value="M48_yhfN_like"/>
    <property type="match status" value="1"/>
</dbReference>
<dbReference type="Pfam" id="PF01863">
    <property type="entry name" value="YgjP-like"/>
    <property type="match status" value="1"/>
</dbReference>
<protein>
    <submittedName>
        <fullName evidence="2">Zinc metalloprotease</fullName>
    </submittedName>
</protein>
<name>A0A2S5RFV5_9MOLU</name>
<evidence type="ECO:0000313" key="3">
    <source>
        <dbReference type="Proteomes" id="UP000237865"/>
    </source>
</evidence>
<dbReference type="STRING" id="1399797.GCA_000518285_01461"/>
<proteinExistence type="predicted"/>
<organism evidence="2 3">
    <name type="scientific">Williamsoniiplasma lucivorax</name>
    <dbReference type="NCBI Taxonomy" id="209274"/>
    <lineage>
        <taxon>Bacteria</taxon>
        <taxon>Bacillati</taxon>
        <taxon>Mycoplasmatota</taxon>
        <taxon>Mollicutes</taxon>
        <taxon>Entomoplasmatales</taxon>
        <taxon>Williamsoniiplasma</taxon>
    </lineage>
</organism>
<dbReference type="RefSeq" id="WP_028126829.1">
    <property type="nucleotide sequence ID" value="NZ_PHNE01000001.1"/>
</dbReference>
<accession>A0A2S5RFV5</accession>
<sequence length="228" mass="27550">MSTIKKQISVNGNLVNYNITYRDQKNIILRVKAGEIVLSAPFNTHDWLIEQMIYKNYHLINKHRLNYDVHSKFDLYASTPWIKILDQKVNIIFSLDNIHPKFIDDELHIKKYFNMEEQLNKIYTFLAKQYKNWFINRTSRWASLMNLNFKTLNVKLMANKWGVCYTQTQNIVYNTKLIHFLPEIIDYVIVHELTHLKHPNHSKNFWYTVEKYLPNYRELKELLNQPQV</sequence>
<feature type="domain" description="YgjP-like metallopeptidase" evidence="1">
    <location>
        <begin position="25"/>
        <end position="225"/>
    </location>
</feature>